<dbReference type="InParanoid" id="A0A166NK81"/>
<evidence type="ECO:0000313" key="2">
    <source>
        <dbReference type="EMBL" id="KZV79255.1"/>
    </source>
</evidence>
<organism evidence="2 3">
    <name type="scientific">Exidia glandulosa HHB12029</name>
    <dbReference type="NCBI Taxonomy" id="1314781"/>
    <lineage>
        <taxon>Eukaryota</taxon>
        <taxon>Fungi</taxon>
        <taxon>Dikarya</taxon>
        <taxon>Basidiomycota</taxon>
        <taxon>Agaricomycotina</taxon>
        <taxon>Agaricomycetes</taxon>
        <taxon>Auriculariales</taxon>
        <taxon>Exidiaceae</taxon>
        <taxon>Exidia</taxon>
    </lineage>
</organism>
<proteinExistence type="predicted"/>
<protein>
    <submittedName>
        <fullName evidence="2">Uncharacterized protein</fullName>
    </submittedName>
</protein>
<keyword evidence="3" id="KW-1185">Reference proteome</keyword>
<evidence type="ECO:0000313" key="3">
    <source>
        <dbReference type="Proteomes" id="UP000077266"/>
    </source>
</evidence>
<accession>A0A166NK81</accession>
<evidence type="ECO:0000256" key="1">
    <source>
        <dbReference type="SAM" id="MobiDB-lite"/>
    </source>
</evidence>
<feature type="compositionally biased region" description="Polar residues" evidence="1">
    <location>
        <begin position="31"/>
        <end position="45"/>
    </location>
</feature>
<gene>
    <name evidence="2" type="ORF">EXIGLDRAFT_846712</name>
</gene>
<dbReference type="AlphaFoldDB" id="A0A166NK81"/>
<reference evidence="2 3" key="1">
    <citation type="journal article" date="2016" name="Mol. Biol. Evol.">
        <title>Comparative Genomics of Early-Diverging Mushroom-Forming Fungi Provides Insights into the Origins of Lignocellulose Decay Capabilities.</title>
        <authorList>
            <person name="Nagy L.G."/>
            <person name="Riley R."/>
            <person name="Tritt A."/>
            <person name="Adam C."/>
            <person name="Daum C."/>
            <person name="Floudas D."/>
            <person name="Sun H."/>
            <person name="Yadav J.S."/>
            <person name="Pangilinan J."/>
            <person name="Larsson K.H."/>
            <person name="Matsuura K."/>
            <person name="Barry K."/>
            <person name="Labutti K."/>
            <person name="Kuo R."/>
            <person name="Ohm R.A."/>
            <person name="Bhattacharya S.S."/>
            <person name="Shirouzu T."/>
            <person name="Yoshinaga Y."/>
            <person name="Martin F.M."/>
            <person name="Grigoriev I.V."/>
            <person name="Hibbett D.S."/>
        </authorList>
    </citation>
    <scope>NUCLEOTIDE SEQUENCE [LARGE SCALE GENOMIC DNA]</scope>
    <source>
        <strain evidence="2 3">HHB12029</strain>
    </source>
</reference>
<feature type="compositionally biased region" description="Polar residues" evidence="1">
    <location>
        <begin position="1"/>
        <end position="12"/>
    </location>
</feature>
<name>A0A166NK81_EXIGL</name>
<sequence>MELLCSPSSSPQVLRLPTATRNAAGDLASGRASTASTPQTPSHSSRSSRKWARAGQSATYLAGARVSMANRIRPPSCSRPTTATSTLRVSCTRRRS</sequence>
<dbReference type="EMBL" id="KV426650">
    <property type="protein sequence ID" value="KZV79255.1"/>
    <property type="molecule type" value="Genomic_DNA"/>
</dbReference>
<feature type="compositionally biased region" description="Polar residues" evidence="1">
    <location>
        <begin position="78"/>
        <end position="89"/>
    </location>
</feature>
<dbReference type="Proteomes" id="UP000077266">
    <property type="component" value="Unassembled WGS sequence"/>
</dbReference>
<feature type="region of interest" description="Disordered" evidence="1">
    <location>
        <begin position="1"/>
        <end position="96"/>
    </location>
</feature>